<sequence length="125" mass="14010">MHNEFKKNGSQSKRELIQISRSFSLTAKCNGEEETFFVTNPSFIAPNMTMFMTVMNTSTTCNLIIKVNAGCGDTTLLIKPGSTGNFYVREIDEILYSCTPLQKECDPEQECRATVILDAQYAISF</sequence>
<reference evidence="1 2" key="1">
    <citation type="submission" date="2017-09" db="EMBL/GenBank/DDBJ databases">
        <title>Large-scale bioinformatics analysis of Bacillus genomes uncovers conserved roles of natural products in bacterial physiology.</title>
        <authorList>
            <consortium name="Agbiome Team Llc"/>
            <person name="Bleich R.M."/>
            <person name="Kirk G.J."/>
            <person name="Santa Maria K.C."/>
            <person name="Allen S.E."/>
            <person name="Farag S."/>
            <person name="Shank E.A."/>
            <person name="Bowers A."/>
        </authorList>
    </citation>
    <scope>NUCLEOTIDE SEQUENCE [LARGE SCALE GENOMIC DNA]</scope>
    <source>
        <strain evidence="1 2">AFS015413</strain>
    </source>
</reference>
<organism evidence="1 2">
    <name type="scientific">Bacillus thuringiensis</name>
    <dbReference type="NCBI Taxonomy" id="1428"/>
    <lineage>
        <taxon>Bacteria</taxon>
        <taxon>Bacillati</taxon>
        <taxon>Bacillota</taxon>
        <taxon>Bacilli</taxon>
        <taxon>Bacillales</taxon>
        <taxon>Bacillaceae</taxon>
        <taxon>Bacillus</taxon>
        <taxon>Bacillus cereus group</taxon>
    </lineage>
</organism>
<dbReference type="Proteomes" id="UP000220397">
    <property type="component" value="Unassembled WGS sequence"/>
</dbReference>
<protein>
    <submittedName>
        <fullName evidence="1">Uncharacterized protein</fullName>
    </submittedName>
</protein>
<proteinExistence type="predicted"/>
<accession>A0A9X6Z1L3</accession>
<dbReference type="EMBL" id="NTUS01000193">
    <property type="protein sequence ID" value="PFA84828.1"/>
    <property type="molecule type" value="Genomic_DNA"/>
</dbReference>
<comment type="caution">
    <text evidence="1">The sequence shown here is derived from an EMBL/GenBank/DDBJ whole genome shotgun (WGS) entry which is preliminary data.</text>
</comment>
<evidence type="ECO:0000313" key="2">
    <source>
        <dbReference type="Proteomes" id="UP000220397"/>
    </source>
</evidence>
<dbReference type="AlphaFoldDB" id="A0A9X6Z1L3"/>
<evidence type="ECO:0000313" key="1">
    <source>
        <dbReference type="EMBL" id="PFA84828.1"/>
    </source>
</evidence>
<gene>
    <name evidence="1" type="ORF">CN398_32280</name>
</gene>
<name>A0A9X6Z1L3_BACTU</name>
<dbReference type="RefSeq" id="WP_098369200.1">
    <property type="nucleotide sequence ID" value="NZ_CP072694.1"/>
</dbReference>